<evidence type="ECO:0000313" key="13">
    <source>
        <dbReference type="Proteomes" id="UP000587760"/>
    </source>
</evidence>
<keyword evidence="7 9" id="KW-1133">Transmembrane helix</keyword>
<dbReference type="GO" id="GO:0005886">
    <property type="term" value="C:plasma membrane"/>
    <property type="evidence" value="ECO:0007669"/>
    <property type="project" value="UniProtKB-SubCell"/>
</dbReference>
<keyword evidence="13" id="KW-1185">Reference proteome</keyword>
<gene>
    <name evidence="12" type="ORF">HNR50_001703</name>
</gene>
<keyword evidence="2" id="KW-0813">Transport</keyword>
<dbReference type="AlphaFoldDB" id="A0A841R844"/>
<reference evidence="12 13" key="1">
    <citation type="submission" date="2020-08" db="EMBL/GenBank/DDBJ databases">
        <title>Genomic Encyclopedia of Type Strains, Phase IV (KMG-IV): sequencing the most valuable type-strain genomes for metagenomic binning, comparative biology and taxonomic classification.</title>
        <authorList>
            <person name="Goeker M."/>
        </authorList>
    </citation>
    <scope>NUCLEOTIDE SEQUENCE [LARGE SCALE GENOMIC DNA]</scope>
    <source>
        <strain evidence="12 13">DSM 2461</strain>
    </source>
</reference>
<dbReference type="SMART" id="SM00382">
    <property type="entry name" value="AAA"/>
    <property type="match status" value="1"/>
</dbReference>
<feature type="domain" description="ABC transporter" evidence="10">
    <location>
        <begin position="468"/>
        <end position="703"/>
    </location>
</feature>
<evidence type="ECO:0000256" key="6">
    <source>
        <dbReference type="ARBA" id="ARBA00022840"/>
    </source>
</evidence>
<name>A0A841R844_9SPIO</name>
<evidence type="ECO:0000256" key="1">
    <source>
        <dbReference type="ARBA" id="ARBA00004651"/>
    </source>
</evidence>
<evidence type="ECO:0000256" key="5">
    <source>
        <dbReference type="ARBA" id="ARBA00022741"/>
    </source>
</evidence>
<proteinExistence type="predicted"/>
<comment type="caution">
    <text evidence="12">The sequence shown here is derived from an EMBL/GenBank/DDBJ whole genome shotgun (WGS) entry which is preliminary data.</text>
</comment>
<evidence type="ECO:0000259" key="10">
    <source>
        <dbReference type="PROSITE" id="PS50893"/>
    </source>
</evidence>
<evidence type="ECO:0000256" key="8">
    <source>
        <dbReference type="ARBA" id="ARBA00023136"/>
    </source>
</evidence>
<dbReference type="GO" id="GO:0005524">
    <property type="term" value="F:ATP binding"/>
    <property type="evidence" value="ECO:0007669"/>
    <property type="project" value="UniProtKB-KW"/>
</dbReference>
<keyword evidence="8 9" id="KW-0472">Membrane</keyword>
<comment type="subcellular location">
    <subcellularLocation>
        <location evidence="1">Cell membrane</location>
        <topology evidence="1">Multi-pass membrane protein</topology>
    </subcellularLocation>
</comment>
<dbReference type="GO" id="GO:0016887">
    <property type="term" value="F:ATP hydrolysis activity"/>
    <property type="evidence" value="ECO:0007669"/>
    <property type="project" value="InterPro"/>
</dbReference>
<accession>A0A841R844</accession>
<feature type="transmembrane region" description="Helical" evidence="9">
    <location>
        <begin position="265"/>
        <end position="284"/>
    </location>
</feature>
<evidence type="ECO:0000256" key="4">
    <source>
        <dbReference type="ARBA" id="ARBA00022692"/>
    </source>
</evidence>
<feature type="transmembrane region" description="Helical" evidence="9">
    <location>
        <begin position="413"/>
        <end position="431"/>
    </location>
</feature>
<dbReference type="PROSITE" id="PS00211">
    <property type="entry name" value="ABC_TRANSPORTER_1"/>
    <property type="match status" value="1"/>
</dbReference>
<dbReference type="PROSITE" id="PS50929">
    <property type="entry name" value="ABC_TM1F"/>
    <property type="match status" value="1"/>
</dbReference>
<dbReference type="Proteomes" id="UP000587760">
    <property type="component" value="Unassembled WGS sequence"/>
</dbReference>
<dbReference type="RefSeq" id="WP_184745826.1">
    <property type="nucleotide sequence ID" value="NZ_JACHGJ010000002.1"/>
</dbReference>
<evidence type="ECO:0000313" key="12">
    <source>
        <dbReference type="EMBL" id="MBB6480045.1"/>
    </source>
</evidence>
<feature type="transmembrane region" description="Helical" evidence="9">
    <location>
        <begin position="370"/>
        <end position="393"/>
    </location>
</feature>
<dbReference type="Pfam" id="PF00664">
    <property type="entry name" value="ABC_membrane"/>
    <property type="match status" value="1"/>
</dbReference>
<dbReference type="GO" id="GO:0015421">
    <property type="term" value="F:ABC-type oligopeptide transporter activity"/>
    <property type="evidence" value="ECO:0007669"/>
    <property type="project" value="TreeGrafter"/>
</dbReference>
<dbReference type="PANTHER" id="PTHR43394:SF1">
    <property type="entry name" value="ATP-BINDING CASSETTE SUB-FAMILY B MEMBER 10, MITOCHONDRIAL"/>
    <property type="match status" value="1"/>
</dbReference>
<dbReference type="InterPro" id="IPR039421">
    <property type="entry name" value="Type_1_exporter"/>
</dbReference>
<dbReference type="InterPro" id="IPR003593">
    <property type="entry name" value="AAA+_ATPase"/>
</dbReference>
<dbReference type="Pfam" id="PF00005">
    <property type="entry name" value="ABC_tran"/>
    <property type="match status" value="1"/>
</dbReference>
<dbReference type="InterPro" id="IPR011527">
    <property type="entry name" value="ABC1_TM_dom"/>
</dbReference>
<keyword evidence="4 9" id="KW-0812">Transmembrane</keyword>
<evidence type="ECO:0000256" key="3">
    <source>
        <dbReference type="ARBA" id="ARBA00022475"/>
    </source>
</evidence>
<dbReference type="InterPro" id="IPR027417">
    <property type="entry name" value="P-loop_NTPase"/>
</dbReference>
<dbReference type="InterPro" id="IPR003439">
    <property type="entry name" value="ABC_transporter-like_ATP-bd"/>
</dbReference>
<dbReference type="Gene3D" id="1.20.1560.10">
    <property type="entry name" value="ABC transporter type 1, transmembrane domain"/>
    <property type="match status" value="1"/>
</dbReference>
<feature type="transmembrane region" description="Helical" evidence="9">
    <location>
        <begin position="7"/>
        <end position="26"/>
    </location>
</feature>
<dbReference type="PROSITE" id="PS50893">
    <property type="entry name" value="ABC_TRANSPORTER_2"/>
    <property type="match status" value="1"/>
</dbReference>
<keyword evidence="5" id="KW-0547">Nucleotide-binding</keyword>
<keyword evidence="6 12" id="KW-0067">ATP-binding</keyword>
<dbReference type="Gene3D" id="3.40.50.300">
    <property type="entry name" value="P-loop containing nucleotide triphosphate hydrolases"/>
    <property type="match status" value="1"/>
</dbReference>
<dbReference type="SUPFAM" id="SSF90123">
    <property type="entry name" value="ABC transporter transmembrane region"/>
    <property type="match status" value="1"/>
</dbReference>
<evidence type="ECO:0000256" key="9">
    <source>
        <dbReference type="SAM" id="Phobius"/>
    </source>
</evidence>
<feature type="domain" description="ABC transmembrane type-1" evidence="11">
    <location>
        <begin position="191"/>
        <end position="433"/>
    </location>
</feature>
<dbReference type="InterPro" id="IPR036640">
    <property type="entry name" value="ABC1_TM_sf"/>
</dbReference>
<evidence type="ECO:0000259" key="11">
    <source>
        <dbReference type="PROSITE" id="PS50929"/>
    </source>
</evidence>
<dbReference type="FunFam" id="3.40.50.300:FF:000221">
    <property type="entry name" value="Multidrug ABC transporter ATP-binding protein"/>
    <property type="match status" value="1"/>
</dbReference>
<dbReference type="PANTHER" id="PTHR43394">
    <property type="entry name" value="ATP-DEPENDENT PERMEASE MDL1, MITOCHONDRIAL"/>
    <property type="match status" value="1"/>
</dbReference>
<dbReference type="EMBL" id="JACHGJ010000002">
    <property type="protein sequence ID" value="MBB6480045.1"/>
    <property type="molecule type" value="Genomic_DNA"/>
</dbReference>
<feature type="transmembrane region" description="Helical" evidence="9">
    <location>
        <begin position="193"/>
        <end position="213"/>
    </location>
</feature>
<sequence length="710" mass="78547">MFKILRYYAPYIPAIVLAVALLFLQVNMDLALPDYMSKIVNVGLQQGGIESPVPLRISPETTERLLFLLDKPEAEKFTGFYSMSGKEAASVLPEGKEEELISDNDFRSDLIISFILATSDNPQDASLSPQKLVSMPEEQRSAAIREIKEQLRRRFDPAMLEQMALRAVKKENESMGIDSAAVQSRYILETGGFMLILALISAAATITVGFLAARVSAGVGRTLRSDLFRKIEGFSNAEFDHFSTASLITRNTNDVVQIQRVTFMIMRMMLMAPIMATGAVIRAFTKAPSMGWIIALAVLVLLGIVSVVMSIALPKFKAIQGLVDKINKVAREQLTGLLVVRAFNRQSFEKDRFDKANRELTDVNLFVNRLMVTLMPFITLIMNVLSLTIIWVGAHKVAESSLQVGDMMAFLQYAMQIVMSFLMLSMAFIFIPRASVSAGRIDEVLKTEGSIKNPSRPESFADRVRGKISFKNVSFRYPGAEDYALKNISFTAEPGQTTAIIGSTGSGKSSLINLIPRFYDVSEGEVLMDGKDVRKITLSALRKQIGYVPQKSVLFAGTIESNLSYGSEGVDQEKLEKAARISQSSEFIGRKEEGFDSQVSQGGANVSGGQKQRISIARALIKDCPVLIFDDSFSALDFKTDARLRGELEREYGDTTRIIVAQRVSTIMQAEQILVLDDGKLVGKGRHSELMDNCPVYREIVLSQLSIKEV</sequence>
<keyword evidence="3" id="KW-1003">Cell membrane</keyword>
<feature type="transmembrane region" description="Helical" evidence="9">
    <location>
        <begin position="290"/>
        <end position="313"/>
    </location>
</feature>
<organism evidence="12 13">
    <name type="scientific">Spirochaeta isovalerica</name>
    <dbReference type="NCBI Taxonomy" id="150"/>
    <lineage>
        <taxon>Bacteria</taxon>
        <taxon>Pseudomonadati</taxon>
        <taxon>Spirochaetota</taxon>
        <taxon>Spirochaetia</taxon>
        <taxon>Spirochaetales</taxon>
        <taxon>Spirochaetaceae</taxon>
        <taxon>Spirochaeta</taxon>
    </lineage>
</organism>
<evidence type="ECO:0000256" key="7">
    <source>
        <dbReference type="ARBA" id="ARBA00022989"/>
    </source>
</evidence>
<protein>
    <submittedName>
        <fullName evidence="12">ATP-binding cassette subfamily B protein</fullName>
    </submittedName>
</protein>
<dbReference type="SUPFAM" id="SSF52540">
    <property type="entry name" value="P-loop containing nucleoside triphosphate hydrolases"/>
    <property type="match status" value="1"/>
</dbReference>
<dbReference type="InterPro" id="IPR017871">
    <property type="entry name" value="ABC_transporter-like_CS"/>
</dbReference>
<dbReference type="CDD" id="cd18548">
    <property type="entry name" value="ABC_6TM_Tm287_like"/>
    <property type="match status" value="1"/>
</dbReference>
<evidence type="ECO:0000256" key="2">
    <source>
        <dbReference type="ARBA" id="ARBA00022448"/>
    </source>
</evidence>